<organism evidence="1">
    <name type="scientific">marine sediment metagenome</name>
    <dbReference type="NCBI Taxonomy" id="412755"/>
    <lineage>
        <taxon>unclassified sequences</taxon>
        <taxon>metagenomes</taxon>
        <taxon>ecological metagenomes</taxon>
    </lineage>
</organism>
<accession>A0A0F8Y440</accession>
<sequence length="73" mass="8577">MKTEFKNGEIYKCIVRYQFFTAGKIYIVKENLLGLVGLLDNRGNIRINILFVEDWSSIFKKIYNINCSKIIII</sequence>
<protein>
    <submittedName>
        <fullName evidence="1">Uncharacterized protein</fullName>
    </submittedName>
</protein>
<dbReference type="EMBL" id="LAZR01068817">
    <property type="protein sequence ID" value="KKK48934.1"/>
    <property type="molecule type" value="Genomic_DNA"/>
</dbReference>
<reference evidence="1" key="1">
    <citation type="journal article" date="2015" name="Nature">
        <title>Complex archaea that bridge the gap between prokaryotes and eukaryotes.</title>
        <authorList>
            <person name="Spang A."/>
            <person name="Saw J.H."/>
            <person name="Jorgensen S.L."/>
            <person name="Zaremba-Niedzwiedzka K."/>
            <person name="Martijn J."/>
            <person name="Lind A.E."/>
            <person name="van Eijk R."/>
            <person name="Schleper C."/>
            <person name="Guy L."/>
            <person name="Ettema T.J."/>
        </authorList>
    </citation>
    <scope>NUCLEOTIDE SEQUENCE</scope>
</reference>
<proteinExistence type="predicted"/>
<gene>
    <name evidence="1" type="ORF">LCGC14_3140160</name>
</gene>
<evidence type="ECO:0000313" key="1">
    <source>
        <dbReference type="EMBL" id="KKK48934.1"/>
    </source>
</evidence>
<comment type="caution">
    <text evidence="1">The sequence shown here is derived from an EMBL/GenBank/DDBJ whole genome shotgun (WGS) entry which is preliminary data.</text>
</comment>
<name>A0A0F8Y440_9ZZZZ</name>
<dbReference type="AlphaFoldDB" id="A0A0F8Y440"/>